<feature type="transmembrane region" description="Helical" evidence="1">
    <location>
        <begin position="42"/>
        <end position="60"/>
    </location>
</feature>
<gene>
    <name evidence="2" type="ORF">COCCADRAFT_92450</name>
</gene>
<keyword evidence="1" id="KW-1133">Transmembrane helix</keyword>
<evidence type="ECO:0000313" key="2">
    <source>
        <dbReference type="EMBL" id="EUC34815.1"/>
    </source>
</evidence>
<evidence type="ECO:0000256" key="1">
    <source>
        <dbReference type="SAM" id="Phobius"/>
    </source>
</evidence>
<organism evidence="2 3">
    <name type="scientific">Cochliobolus carbonum (strain 26-R-13)</name>
    <name type="common">Maize leaf spot fungus</name>
    <name type="synonym">Bipolaris zeicola</name>
    <dbReference type="NCBI Taxonomy" id="930089"/>
    <lineage>
        <taxon>Eukaryota</taxon>
        <taxon>Fungi</taxon>
        <taxon>Dikarya</taxon>
        <taxon>Ascomycota</taxon>
        <taxon>Pezizomycotina</taxon>
        <taxon>Dothideomycetes</taxon>
        <taxon>Pleosporomycetidae</taxon>
        <taxon>Pleosporales</taxon>
        <taxon>Pleosporineae</taxon>
        <taxon>Pleosporaceae</taxon>
        <taxon>Bipolaris</taxon>
    </lineage>
</organism>
<feature type="transmembrane region" description="Helical" evidence="1">
    <location>
        <begin position="72"/>
        <end position="88"/>
    </location>
</feature>
<dbReference type="RefSeq" id="XP_007710924.1">
    <property type="nucleotide sequence ID" value="XM_007712734.1"/>
</dbReference>
<keyword evidence="1" id="KW-0472">Membrane</keyword>
<keyword evidence="3" id="KW-1185">Reference proteome</keyword>
<dbReference type="Proteomes" id="UP000053841">
    <property type="component" value="Unassembled WGS sequence"/>
</dbReference>
<reference evidence="2 3" key="1">
    <citation type="journal article" date="2013" name="PLoS Genet.">
        <title>Comparative genome structure, secondary metabolite, and effector coding capacity across Cochliobolus pathogens.</title>
        <authorList>
            <person name="Condon B.J."/>
            <person name="Leng Y."/>
            <person name="Wu D."/>
            <person name="Bushley K.E."/>
            <person name="Ohm R.A."/>
            <person name="Otillar R."/>
            <person name="Martin J."/>
            <person name="Schackwitz W."/>
            <person name="Grimwood J."/>
            <person name="MohdZainudin N."/>
            <person name="Xue C."/>
            <person name="Wang R."/>
            <person name="Manning V.A."/>
            <person name="Dhillon B."/>
            <person name="Tu Z.J."/>
            <person name="Steffenson B.J."/>
            <person name="Salamov A."/>
            <person name="Sun H."/>
            <person name="Lowry S."/>
            <person name="LaButti K."/>
            <person name="Han J."/>
            <person name="Copeland A."/>
            <person name="Lindquist E."/>
            <person name="Barry K."/>
            <person name="Schmutz J."/>
            <person name="Baker S.E."/>
            <person name="Ciuffetti L.M."/>
            <person name="Grigoriev I.V."/>
            <person name="Zhong S."/>
            <person name="Turgeon B.G."/>
        </authorList>
    </citation>
    <scope>NUCLEOTIDE SEQUENCE [LARGE SCALE GENOMIC DNA]</scope>
    <source>
        <strain evidence="2 3">26-R-13</strain>
    </source>
</reference>
<keyword evidence="1" id="KW-0812">Transmembrane</keyword>
<sequence>MNCIALRGEGKPCQSFFFKLLFFDFSFPPPPHPVSHSCFENFYYFCSTVLSFYLFVPPFFHHLPFLSVSRTRIPFVFILPFVAAFFIDERNSHPTTLVLFSFCVNTSTSLFFLLLFFWMDPWIYSESPWVLDPSSLKGGMG</sequence>
<dbReference type="AlphaFoldDB" id="W6YBB0"/>
<proteinExistence type="predicted"/>
<dbReference type="HOGENOM" id="CLU_1992435_0_0_1"/>
<protein>
    <submittedName>
        <fullName evidence="2">Uncharacterized protein</fullName>
    </submittedName>
</protein>
<dbReference type="KEGG" id="bze:COCCADRAFT_92450"/>
<dbReference type="EMBL" id="KI964585">
    <property type="protein sequence ID" value="EUC34815.1"/>
    <property type="molecule type" value="Genomic_DNA"/>
</dbReference>
<dbReference type="GeneID" id="19153379"/>
<accession>W6YBB0</accession>
<feature type="transmembrane region" description="Helical" evidence="1">
    <location>
        <begin position="97"/>
        <end position="119"/>
    </location>
</feature>
<name>W6YBB0_COCC2</name>
<evidence type="ECO:0000313" key="3">
    <source>
        <dbReference type="Proteomes" id="UP000053841"/>
    </source>
</evidence>